<sequence>MRTYLIGFIIIQFILSSFFFILHLIPIDFVNVLSNIKGLNLSNINDFQIFSGNIAILFFLIIILGLSIFFIYLKNSYVGKRKKLVYYITLIS</sequence>
<feature type="non-terminal residue" evidence="2">
    <location>
        <position position="92"/>
    </location>
</feature>
<dbReference type="AlphaFoldDB" id="A0A0F8YS74"/>
<keyword evidence="1" id="KW-1133">Transmembrane helix</keyword>
<protein>
    <submittedName>
        <fullName evidence="2">Uncharacterized protein</fullName>
    </submittedName>
</protein>
<evidence type="ECO:0000313" key="2">
    <source>
        <dbReference type="EMBL" id="KKK56954.1"/>
    </source>
</evidence>
<dbReference type="EMBL" id="LAZR01064732">
    <property type="protein sequence ID" value="KKK56954.1"/>
    <property type="molecule type" value="Genomic_DNA"/>
</dbReference>
<proteinExistence type="predicted"/>
<gene>
    <name evidence="2" type="ORF">LCGC14_3059330</name>
</gene>
<organism evidence="2">
    <name type="scientific">marine sediment metagenome</name>
    <dbReference type="NCBI Taxonomy" id="412755"/>
    <lineage>
        <taxon>unclassified sequences</taxon>
        <taxon>metagenomes</taxon>
        <taxon>ecological metagenomes</taxon>
    </lineage>
</organism>
<reference evidence="2" key="1">
    <citation type="journal article" date="2015" name="Nature">
        <title>Complex archaea that bridge the gap between prokaryotes and eukaryotes.</title>
        <authorList>
            <person name="Spang A."/>
            <person name="Saw J.H."/>
            <person name="Jorgensen S.L."/>
            <person name="Zaremba-Niedzwiedzka K."/>
            <person name="Martijn J."/>
            <person name="Lind A.E."/>
            <person name="van Eijk R."/>
            <person name="Schleper C."/>
            <person name="Guy L."/>
            <person name="Ettema T.J."/>
        </authorList>
    </citation>
    <scope>NUCLEOTIDE SEQUENCE</scope>
</reference>
<comment type="caution">
    <text evidence="2">The sequence shown here is derived from an EMBL/GenBank/DDBJ whole genome shotgun (WGS) entry which is preliminary data.</text>
</comment>
<feature type="transmembrane region" description="Helical" evidence="1">
    <location>
        <begin position="5"/>
        <end position="27"/>
    </location>
</feature>
<evidence type="ECO:0000256" key="1">
    <source>
        <dbReference type="SAM" id="Phobius"/>
    </source>
</evidence>
<accession>A0A0F8YS74</accession>
<feature type="transmembrane region" description="Helical" evidence="1">
    <location>
        <begin position="47"/>
        <end position="73"/>
    </location>
</feature>
<keyword evidence="1" id="KW-0812">Transmembrane</keyword>
<keyword evidence="1" id="KW-0472">Membrane</keyword>
<name>A0A0F8YS74_9ZZZZ</name>